<organism evidence="2 3">
    <name type="scientific">Apiospora arundinis</name>
    <dbReference type="NCBI Taxonomy" id="335852"/>
    <lineage>
        <taxon>Eukaryota</taxon>
        <taxon>Fungi</taxon>
        <taxon>Dikarya</taxon>
        <taxon>Ascomycota</taxon>
        <taxon>Pezizomycotina</taxon>
        <taxon>Sordariomycetes</taxon>
        <taxon>Xylariomycetidae</taxon>
        <taxon>Amphisphaeriales</taxon>
        <taxon>Apiosporaceae</taxon>
        <taxon>Apiospora</taxon>
    </lineage>
</organism>
<protein>
    <submittedName>
        <fullName evidence="2">Uncharacterized protein</fullName>
    </submittedName>
</protein>
<name>A0ABR2HKH5_9PEZI</name>
<evidence type="ECO:0000256" key="1">
    <source>
        <dbReference type="SAM" id="MobiDB-lite"/>
    </source>
</evidence>
<sequence length="173" mass="18187">MESSSLANSAPSTGLYTPCACYGSPTPSSTSATGAPAPTAKSYKVSSRRGMTKVLRRSPELGDLAIAITSDSRGAAAVVGIRLLRQSRRDEGQDGYSENLLPIQQCGSVAIDGVNEDVVFRDIPMMKNARFGGQVAIWHRSLDKAAKVVSIPDLSLLPIIRPAGPSVNDVNGE</sequence>
<accession>A0ABR2HKH5</accession>
<gene>
    <name evidence="2" type="ORF">PGQ11_015139</name>
</gene>
<reference evidence="2 3" key="1">
    <citation type="journal article" date="2024" name="IMA Fungus">
        <title>Apiospora arundinis, a panoply of carbohydrate-active enzymes and secondary metabolites.</title>
        <authorList>
            <person name="Sorensen T."/>
            <person name="Petersen C."/>
            <person name="Muurmann A.T."/>
            <person name="Christiansen J.V."/>
            <person name="Brundto M.L."/>
            <person name="Overgaard C.K."/>
            <person name="Boysen A.T."/>
            <person name="Wollenberg R.D."/>
            <person name="Larsen T.O."/>
            <person name="Sorensen J.L."/>
            <person name="Nielsen K.L."/>
            <person name="Sondergaard T.E."/>
        </authorList>
    </citation>
    <scope>NUCLEOTIDE SEQUENCE [LARGE SCALE GENOMIC DNA]</scope>
    <source>
        <strain evidence="2 3">AAU 773</strain>
    </source>
</reference>
<comment type="caution">
    <text evidence="2">The sequence shown here is derived from an EMBL/GenBank/DDBJ whole genome shotgun (WGS) entry which is preliminary data.</text>
</comment>
<keyword evidence="3" id="KW-1185">Reference proteome</keyword>
<proteinExistence type="predicted"/>
<evidence type="ECO:0000313" key="3">
    <source>
        <dbReference type="Proteomes" id="UP001390339"/>
    </source>
</evidence>
<evidence type="ECO:0000313" key="2">
    <source>
        <dbReference type="EMBL" id="KAK8848659.1"/>
    </source>
</evidence>
<dbReference type="Proteomes" id="UP001390339">
    <property type="component" value="Unassembled WGS sequence"/>
</dbReference>
<feature type="region of interest" description="Disordered" evidence="1">
    <location>
        <begin position="25"/>
        <end position="49"/>
    </location>
</feature>
<dbReference type="EMBL" id="JAPCWZ010000010">
    <property type="protein sequence ID" value="KAK8848659.1"/>
    <property type="molecule type" value="Genomic_DNA"/>
</dbReference>
<feature type="compositionally biased region" description="Low complexity" evidence="1">
    <location>
        <begin position="25"/>
        <end position="40"/>
    </location>
</feature>